<evidence type="ECO:0000313" key="4">
    <source>
        <dbReference type="Proteomes" id="UP001158049"/>
    </source>
</evidence>
<dbReference type="Pfam" id="PF13560">
    <property type="entry name" value="HTH_31"/>
    <property type="match status" value="1"/>
</dbReference>
<evidence type="ECO:0000313" key="3">
    <source>
        <dbReference type="EMBL" id="SMP74540.1"/>
    </source>
</evidence>
<accession>A0ABY1QNF9</accession>
<reference evidence="3 4" key="1">
    <citation type="submission" date="2017-05" db="EMBL/GenBank/DDBJ databases">
        <authorList>
            <person name="Varghese N."/>
            <person name="Submissions S."/>
        </authorList>
    </citation>
    <scope>NUCLEOTIDE SEQUENCE [LARGE SCALE GENOMIC DNA]</scope>
    <source>
        <strain evidence="3 4">DSM 26001</strain>
    </source>
</reference>
<dbReference type="SUPFAM" id="SSF47413">
    <property type="entry name" value="lambda repressor-like DNA-binding domains"/>
    <property type="match status" value="1"/>
</dbReference>
<dbReference type="InterPro" id="IPR001387">
    <property type="entry name" value="Cro/C1-type_HTH"/>
</dbReference>
<feature type="region of interest" description="Disordered" evidence="1">
    <location>
        <begin position="86"/>
        <end position="107"/>
    </location>
</feature>
<dbReference type="InterPro" id="IPR010982">
    <property type="entry name" value="Lambda_DNA-bd_dom_sf"/>
</dbReference>
<dbReference type="Proteomes" id="UP001158049">
    <property type="component" value="Unassembled WGS sequence"/>
</dbReference>
<name>A0ABY1QNF9_9BURK</name>
<gene>
    <name evidence="3" type="ORF">SAMN06295970_1215</name>
</gene>
<dbReference type="Gene3D" id="1.10.260.40">
    <property type="entry name" value="lambda repressor-like DNA-binding domains"/>
    <property type="match status" value="1"/>
</dbReference>
<dbReference type="CDD" id="cd00093">
    <property type="entry name" value="HTH_XRE"/>
    <property type="match status" value="1"/>
</dbReference>
<evidence type="ECO:0000256" key="1">
    <source>
        <dbReference type="SAM" id="MobiDB-lite"/>
    </source>
</evidence>
<sequence length="107" mass="11802">MLDFGFAAEHEIRAELGRRLQAQRLALGLSQSELAQRAGISASTVKLIEAHGRCTLENFVRAVMALGLADQLQPLFVLQIRSIEQMEQAEKPGRRRAPRATTPKPPA</sequence>
<protein>
    <submittedName>
        <fullName evidence="3">Transcriptional regulator, XRE family /plasmid maintenance system antidote protein, XRE family</fullName>
    </submittedName>
</protein>
<evidence type="ECO:0000259" key="2">
    <source>
        <dbReference type="PROSITE" id="PS50943"/>
    </source>
</evidence>
<dbReference type="RefSeq" id="WP_283444441.1">
    <property type="nucleotide sequence ID" value="NZ_FXUL01000021.1"/>
</dbReference>
<comment type="caution">
    <text evidence="3">The sequence shown here is derived from an EMBL/GenBank/DDBJ whole genome shotgun (WGS) entry which is preliminary data.</text>
</comment>
<keyword evidence="4" id="KW-1185">Reference proteome</keyword>
<proteinExistence type="predicted"/>
<dbReference type="SMART" id="SM00530">
    <property type="entry name" value="HTH_XRE"/>
    <property type="match status" value="1"/>
</dbReference>
<organism evidence="3 4">
    <name type="scientific">Noviherbaspirillum suwonense</name>
    <dbReference type="NCBI Taxonomy" id="1224511"/>
    <lineage>
        <taxon>Bacteria</taxon>
        <taxon>Pseudomonadati</taxon>
        <taxon>Pseudomonadota</taxon>
        <taxon>Betaproteobacteria</taxon>
        <taxon>Burkholderiales</taxon>
        <taxon>Oxalobacteraceae</taxon>
        <taxon>Noviherbaspirillum</taxon>
    </lineage>
</organism>
<dbReference type="PROSITE" id="PS50943">
    <property type="entry name" value="HTH_CROC1"/>
    <property type="match status" value="1"/>
</dbReference>
<feature type="domain" description="HTH cro/C1-type" evidence="2">
    <location>
        <begin position="20"/>
        <end position="72"/>
    </location>
</feature>
<dbReference type="EMBL" id="FXUL01000021">
    <property type="protein sequence ID" value="SMP74540.1"/>
    <property type="molecule type" value="Genomic_DNA"/>
</dbReference>